<dbReference type="InterPro" id="IPR017972">
    <property type="entry name" value="Cyt_P450_CS"/>
</dbReference>
<evidence type="ECO:0000256" key="3">
    <source>
        <dbReference type="ARBA" id="ARBA00022617"/>
    </source>
</evidence>
<evidence type="ECO:0000256" key="6">
    <source>
        <dbReference type="ARBA" id="ARBA00023004"/>
    </source>
</evidence>
<reference evidence="10" key="1">
    <citation type="submission" date="2025-08" db="UniProtKB">
        <authorList>
            <consortium name="RefSeq"/>
        </authorList>
    </citation>
    <scope>IDENTIFICATION</scope>
</reference>
<protein>
    <submittedName>
        <fullName evidence="10">Cytochrome P450 3A19</fullName>
    </submittedName>
</protein>
<keyword evidence="7 8" id="KW-0503">Monooxygenase</keyword>
<comment type="cofactor">
    <cofactor evidence="1">
        <name>heme</name>
        <dbReference type="ChEBI" id="CHEBI:30413"/>
    </cofactor>
</comment>
<evidence type="ECO:0000256" key="8">
    <source>
        <dbReference type="RuleBase" id="RU000461"/>
    </source>
</evidence>
<evidence type="ECO:0000313" key="10">
    <source>
        <dbReference type="RefSeq" id="XP_005099849.3"/>
    </source>
</evidence>
<keyword evidence="9" id="KW-1185">Reference proteome</keyword>
<evidence type="ECO:0000256" key="5">
    <source>
        <dbReference type="ARBA" id="ARBA00023002"/>
    </source>
</evidence>
<evidence type="ECO:0000256" key="2">
    <source>
        <dbReference type="ARBA" id="ARBA00010617"/>
    </source>
</evidence>
<dbReference type="SUPFAM" id="SSF48264">
    <property type="entry name" value="Cytochrome P450"/>
    <property type="match status" value="1"/>
</dbReference>
<name>A0ABM0JRH8_APLCA</name>
<dbReference type="InterPro" id="IPR036396">
    <property type="entry name" value="Cyt_P450_sf"/>
</dbReference>
<keyword evidence="5 8" id="KW-0560">Oxidoreductase</keyword>
<evidence type="ECO:0000313" key="9">
    <source>
        <dbReference type="Proteomes" id="UP000694888"/>
    </source>
</evidence>
<keyword evidence="4 8" id="KW-0479">Metal-binding</keyword>
<comment type="similarity">
    <text evidence="2 8">Belongs to the cytochrome P450 family.</text>
</comment>
<gene>
    <name evidence="10" type="primary">LOC101859020</name>
</gene>
<dbReference type="Gene3D" id="1.10.630.10">
    <property type="entry name" value="Cytochrome P450"/>
    <property type="match status" value="1"/>
</dbReference>
<dbReference type="PANTHER" id="PTHR24279">
    <property type="entry name" value="CYTOCHROME P450"/>
    <property type="match status" value="1"/>
</dbReference>
<dbReference type="PRINTS" id="PR00463">
    <property type="entry name" value="EP450I"/>
</dbReference>
<accession>A0ABM0JRH8</accession>
<evidence type="ECO:0000256" key="1">
    <source>
        <dbReference type="ARBA" id="ARBA00001971"/>
    </source>
</evidence>
<dbReference type="Proteomes" id="UP000694888">
    <property type="component" value="Unplaced"/>
</dbReference>
<dbReference type="PROSITE" id="PS00086">
    <property type="entry name" value="CYTOCHROME_P450"/>
    <property type="match status" value="1"/>
</dbReference>
<keyword evidence="6 8" id="KW-0408">Iron</keyword>
<dbReference type="InterPro" id="IPR002401">
    <property type="entry name" value="Cyt_P450_E_grp-I"/>
</dbReference>
<evidence type="ECO:0000256" key="4">
    <source>
        <dbReference type="ARBA" id="ARBA00022723"/>
    </source>
</evidence>
<dbReference type="InterPro" id="IPR050479">
    <property type="entry name" value="CYP11_CYP27_families"/>
</dbReference>
<proteinExistence type="inferred from homology"/>
<evidence type="ECO:0000256" key="7">
    <source>
        <dbReference type="ARBA" id="ARBA00023033"/>
    </source>
</evidence>
<keyword evidence="3 8" id="KW-0349">Heme</keyword>
<dbReference type="PRINTS" id="PR00385">
    <property type="entry name" value="P450"/>
</dbReference>
<sequence>MGGERKYTETAYKRSILLSSFRSAAASVVLYSRRLGCLSRDPPPGIEEFIESVGQVNTLISAARTYPLFILKTLKRNLWTQFNEACDKSFAFVQREINKSLEDPEAQSLISHIMAGENLTSAEMYSNVSEITLASGDTTSNWAHFILWELCHRPSLQEKVYEEIMSVVGKDEEISYSTLDQLKYTTGFLKEILRLHPPIYIGGRTLKHGGVISGYQIPPQTTVAVAMYALGRDPNVYKDPEEIKPERWIPSSEERDVVNPFAFVPFGWGQRSCIGRRIAMANVQLLLVELLRRFQLTSETKELHLESRLSLSPRHPIHLKLTPRK</sequence>
<dbReference type="InterPro" id="IPR001128">
    <property type="entry name" value="Cyt_P450"/>
</dbReference>
<dbReference type="Pfam" id="PF00067">
    <property type="entry name" value="p450"/>
    <property type="match status" value="1"/>
</dbReference>
<dbReference type="RefSeq" id="XP_005099849.3">
    <property type="nucleotide sequence ID" value="XM_005099792.3"/>
</dbReference>
<dbReference type="GeneID" id="101859020"/>
<organism evidence="9 10">
    <name type="scientific">Aplysia californica</name>
    <name type="common">California sea hare</name>
    <dbReference type="NCBI Taxonomy" id="6500"/>
    <lineage>
        <taxon>Eukaryota</taxon>
        <taxon>Metazoa</taxon>
        <taxon>Spiralia</taxon>
        <taxon>Lophotrochozoa</taxon>
        <taxon>Mollusca</taxon>
        <taxon>Gastropoda</taxon>
        <taxon>Heterobranchia</taxon>
        <taxon>Euthyneura</taxon>
        <taxon>Tectipleura</taxon>
        <taxon>Aplysiida</taxon>
        <taxon>Aplysioidea</taxon>
        <taxon>Aplysiidae</taxon>
        <taxon>Aplysia</taxon>
    </lineage>
</organism>
<dbReference type="PANTHER" id="PTHR24279:SF120">
    <property type="entry name" value="CYTOCHROME P450"/>
    <property type="match status" value="1"/>
</dbReference>